<evidence type="ECO:0000256" key="10">
    <source>
        <dbReference type="SAM" id="MobiDB-lite"/>
    </source>
</evidence>
<gene>
    <name evidence="13" type="ORF">BP5553_03486</name>
</gene>
<feature type="compositionally biased region" description="Polar residues" evidence="10">
    <location>
        <begin position="521"/>
        <end position="530"/>
    </location>
</feature>
<feature type="compositionally biased region" description="Basic and acidic residues" evidence="10">
    <location>
        <begin position="361"/>
        <end position="398"/>
    </location>
</feature>
<dbReference type="STRING" id="2656787.A0A370TUE8"/>
<feature type="domain" description="Shugoshin C-terminal" evidence="11">
    <location>
        <begin position="448"/>
        <end position="470"/>
    </location>
</feature>
<dbReference type="GeneID" id="43596335"/>
<feature type="domain" description="Shugoshin N-terminal coiled-coil" evidence="12">
    <location>
        <begin position="17"/>
        <end position="61"/>
    </location>
</feature>
<evidence type="ECO:0008006" key="15">
    <source>
        <dbReference type="Google" id="ProtNLM"/>
    </source>
</evidence>
<dbReference type="GO" id="GO:0000779">
    <property type="term" value="C:condensed chromosome, centromeric region"/>
    <property type="evidence" value="ECO:0007669"/>
    <property type="project" value="UniProtKB-ARBA"/>
</dbReference>
<dbReference type="RefSeq" id="XP_031871802.1">
    <property type="nucleotide sequence ID" value="XM_032012109.1"/>
</dbReference>
<keyword evidence="8" id="KW-0137">Centromere</keyword>
<dbReference type="AlphaFoldDB" id="A0A370TUE8"/>
<keyword evidence="6 9" id="KW-0175">Coiled coil</keyword>
<feature type="compositionally biased region" description="Basic and acidic residues" evidence="10">
    <location>
        <begin position="463"/>
        <end position="476"/>
    </location>
</feature>
<keyword evidence="3" id="KW-0158">Chromosome</keyword>
<comment type="similarity">
    <text evidence="2">Belongs to the shugoshin family.</text>
</comment>
<feature type="coiled-coil region" evidence="9">
    <location>
        <begin position="14"/>
        <end position="59"/>
    </location>
</feature>
<dbReference type="Pfam" id="PF07558">
    <property type="entry name" value="Shugoshin_N"/>
    <property type="match status" value="1"/>
</dbReference>
<proteinExistence type="inferred from homology"/>
<feature type="compositionally biased region" description="Polar residues" evidence="10">
    <location>
        <begin position="671"/>
        <end position="683"/>
    </location>
</feature>
<evidence type="ECO:0000256" key="1">
    <source>
        <dbReference type="ARBA" id="ARBA00004584"/>
    </source>
</evidence>
<dbReference type="OrthoDB" id="5394106at2759"/>
<feature type="compositionally biased region" description="Polar residues" evidence="10">
    <location>
        <begin position="118"/>
        <end position="129"/>
    </location>
</feature>
<feature type="region of interest" description="Disordered" evidence="10">
    <location>
        <begin position="176"/>
        <end position="553"/>
    </location>
</feature>
<evidence type="ECO:0000256" key="6">
    <source>
        <dbReference type="ARBA" id="ARBA00023054"/>
    </source>
</evidence>
<feature type="region of interest" description="Disordered" evidence="10">
    <location>
        <begin position="101"/>
        <end position="129"/>
    </location>
</feature>
<dbReference type="InterPro" id="IPR011516">
    <property type="entry name" value="Shugoshin_N"/>
</dbReference>
<evidence type="ECO:0000256" key="4">
    <source>
        <dbReference type="ARBA" id="ARBA00022618"/>
    </source>
</evidence>
<accession>A0A370TUE8</accession>
<evidence type="ECO:0000256" key="8">
    <source>
        <dbReference type="ARBA" id="ARBA00023328"/>
    </source>
</evidence>
<dbReference type="GO" id="GO:0051301">
    <property type="term" value="P:cell division"/>
    <property type="evidence" value="ECO:0007669"/>
    <property type="project" value="UniProtKB-KW"/>
</dbReference>
<evidence type="ECO:0000259" key="11">
    <source>
        <dbReference type="Pfam" id="PF07557"/>
    </source>
</evidence>
<evidence type="ECO:0000313" key="13">
    <source>
        <dbReference type="EMBL" id="RDL39146.1"/>
    </source>
</evidence>
<feature type="compositionally biased region" description="Basic and acidic residues" evidence="10">
    <location>
        <begin position="269"/>
        <end position="278"/>
    </location>
</feature>
<keyword evidence="14" id="KW-1185">Reference proteome</keyword>
<dbReference type="EMBL" id="NPIC01000002">
    <property type="protein sequence ID" value="RDL39146.1"/>
    <property type="molecule type" value="Genomic_DNA"/>
</dbReference>
<keyword evidence="7" id="KW-0131">Cell cycle</keyword>
<evidence type="ECO:0000313" key="14">
    <source>
        <dbReference type="Proteomes" id="UP000254866"/>
    </source>
</evidence>
<feature type="compositionally biased region" description="Basic and acidic residues" evidence="10">
    <location>
        <begin position="619"/>
        <end position="630"/>
    </location>
</feature>
<dbReference type="GO" id="GO:0045132">
    <property type="term" value="P:meiotic chromosome segregation"/>
    <property type="evidence" value="ECO:0007669"/>
    <property type="project" value="InterPro"/>
</dbReference>
<feature type="compositionally biased region" description="Basic and acidic residues" evidence="10">
    <location>
        <begin position="101"/>
        <end position="117"/>
    </location>
</feature>
<evidence type="ECO:0000256" key="7">
    <source>
        <dbReference type="ARBA" id="ARBA00023306"/>
    </source>
</evidence>
<dbReference type="Proteomes" id="UP000254866">
    <property type="component" value="Unassembled WGS sequence"/>
</dbReference>
<protein>
    <recommendedName>
        <fullName evidence="15">Shugoshin</fullName>
    </recommendedName>
</protein>
<evidence type="ECO:0000256" key="5">
    <source>
        <dbReference type="ARBA" id="ARBA00022829"/>
    </source>
</evidence>
<evidence type="ECO:0000259" key="12">
    <source>
        <dbReference type="Pfam" id="PF07558"/>
    </source>
</evidence>
<dbReference type="Pfam" id="PF07557">
    <property type="entry name" value="Shugoshin_C"/>
    <property type="match status" value="1"/>
</dbReference>
<evidence type="ECO:0000256" key="2">
    <source>
        <dbReference type="ARBA" id="ARBA00010845"/>
    </source>
</evidence>
<evidence type="ECO:0000256" key="3">
    <source>
        <dbReference type="ARBA" id="ARBA00022454"/>
    </source>
</evidence>
<feature type="region of interest" description="Disordered" evidence="10">
    <location>
        <begin position="610"/>
        <end position="697"/>
    </location>
</feature>
<evidence type="ECO:0000256" key="9">
    <source>
        <dbReference type="SAM" id="Coils"/>
    </source>
</evidence>
<keyword evidence="5" id="KW-0159">Chromosome partition</keyword>
<dbReference type="InterPro" id="IPR011515">
    <property type="entry name" value="Shugoshin_C"/>
</dbReference>
<dbReference type="GO" id="GO:0005634">
    <property type="term" value="C:nucleus"/>
    <property type="evidence" value="ECO:0007669"/>
    <property type="project" value="InterPro"/>
</dbReference>
<organism evidence="13 14">
    <name type="scientific">Venustampulla echinocandica</name>
    <dbReference type="NCBI Taxonomy" id="2656787"/>
    <lineage>
        <taxon>Eukaryota</taxon>
        <taxon>Fungi</taxon>
        <taxon>Dikarya</taxon>
        <taxon>Ascomycota</taxon>
        <taxon>Pezizomycotina</taxon>
        <taxon>Leotiomycetes</taxon>
        <taxon>Helotiales</taxon>
        <taxon>Pleuroascaceae</taxon>
        <taxon>Venustampulla</taxon>
    </lineage>
</organism>
<reference evidence="13 14" key="1">
    <citation type="journal article" date="2018" name="IMA Fungus">
        <title>IMA Genome-F 9: Draft genome sequence of Annulohypoxylon stygium, Aspergillus mulundensis, Berkeleyomyces basicola (syn. Thielaviopsis basicola), Ceratocystis smalleyi, two Cercospora beticola strains, Coleophoma cylindrospora, Fusarium fracticaudum, Phialophora cf. hyalina, and Morchella septimelata.</title>
        <authorList>
            <person name="Wingfield B.D."/>
            <person name="Bills G.F."/>
            <person name="Dong Y."/>
            <person name="Huang W."/>
            <person name="Nel W.J."/>
            <person name="Swalarsk-Parry B.S."/>
            <person name="Vaghefi N."/>
            <person name="Wilken P.M."/>
            <person name="An Z."/>
            <person name="de Beer Z.W."/>
            <person name="De Vos L."/>
            <person name="Chen L."/>
            <person name="Duong T.A."/>
            <person name="Gao Y."/>
            <person name="Hammerbacher A."/>
            <person name="Kikkert J.R."/>
            <person name="Li Y."/>
            <person name="Li H."/>
            <person name="Li K."/>
            <person name="Li Q."/>
            <person name="Liu X."/>
            <person name="Ma X."/>
            <person name="Naidoo K."/>
            <person name="Pethybridge S.J."/>
            <person name="Sun J."/>
            <person name="Steenkamp E.T."/>
            <person name="van der Nest M.A."/>
            <person name="van Wyk S."/>
            <person name="Wingfield M.J."/>
            <person name="Xiong C."/>
            <person name="Yue Q."/>
            <person name="Zhang X."/>
        </authorList>
    </citation>
    <scope>NUCLEOTIDE SEQUENCE [LARGE SCALE GENOMIC DNA]</scope>
    <source>
        <strain evidence="13 14">BP 5553</strain>
    </source>
</reference>
<comment type="caution">
    <text evidence="13">The sequence shown here is derived from an EMBL/GenBank/DDBJ whole genome shotgun (WGS) entry which is preliminary data.</text>
</comment>
<feature type="compositionally biased region" description="Polar residues" evidence="10">
    <location>
        <begin position="213"/>
        <end position="226"/>
    </location>
</feature>
<name>A0A370TUE8_9HELO</name>
<sequence>MARLNEVPASTECIESLKRKFMRQNRDIARVNSAQSLRIRNLENETSRLLAENLGLQAQILRLRGELENGQAQRLADHTQDVKFQLESKLLEIGAIINTLRDDPPRKKRSPQAEKNTRTSPSRSPDQINWKNMCTLSEAIGGQDGKLPTIVEGKSYPRKTLDHRELVEIISEMDAGVDTTGSPEIGSPPVSQFVNEDPVKIDLPQRPHRNVSDDTINIDPTLSINLEQRRKRKDSSSSGDPNLVTNAEPAQKGQEIKGSLKTGAKRKFSVREDEDHQSRAGSRIDSSPDNFEFTRVVSDDRPKNKTTPLPEKSGTKLTRELAVAKGVAREKRSSTAVSTSRKALAPKSINNSPHKATKVQLQDEMKTRKPDPPKFNPLRERLKDSEPEHIQVEHKNEPLLDTIGLRPEPETPAAVDILSPLSQPSTARAETRDTPPPPDLGSGIDGHRPSRRARGAVSYAEPNLRDKMRRPTKDLIDAVTGESKSRQSISSKLAGEGTSISSTIKTEVEEEDSWKRMPLASSATVENSPLRSKAPEPESNDLPSSITTHRKRRESILHQVQLDLNKSGSETAISALIAEHRKAKAAAREKALEKEGTLAKAMEKIDIYDFNGSSPSEAPVKKVVKEERTVSRSSRRQSSIPQDIEAAGDGEASDIEAPKSRGVTANRRRQSTLGLRNPSTNAQPAHERHAAAKKVQKSISMADLATGDTRGDRISARRRSMML</sequence>
<comment type="subcellular location">
    <subcellularLocation>
        <location evidence="1">Chromosome</location>
        <location evidence="1">Centromere</location>
    </subcellularLocation>
</comment>
<keyword evidence="4" id="KW-0132">Cell division</keyword>